<feature type="compositionally biased region" description="Polar residues" evidence="1">
    <location>
        <begin position="101"/>
        <end position="114"/>
    </location>
</feature>
<evidence type="ECO:0000256" key="1">
    <source>
        <dbReference type="SAM" id="MobiDB-lite"/>
    </source>
</evidence>
<accession>U5D4E3</accession>
<sequence length="140" mass="15373">MGHCEALNLLSPVMSQKMLWGKHSTSFEGTGGNNNVFRCPKLHHQKGGDGIIDLPTREVKESIKVLDRGLAHVVKKVGQNSRSPCYLLKIGDIPHDLINTASMVSPSTHQQNEASPEDMPRIPQGSTHPPRTSLHLLRGQ</sequence>
<dbReference type="HOGENOM" id="CLU_1837796_0_0_1"/>
<gene>
    <name evidence="2" type="ORF">AMTR_s00037p00089420</name>
</gene>
<dbReference type="EMBL" id="KI392350">
    <property type="protein sequence ID" value="ERN17319.1"/>
    <property type="molecule type" value="Genomic_DNA"/>
</dbReference>
<reference evidence="3" key="1">
    <citation type="journal article" date="2013" name="Science">
        <title>The Amborella genome and the evolution of flowering plants.</title>
        <authorList>
            <consortium name="Amborella Genome Project"/>
        </authorList>
    </citation>
    <scope>NUCLEOTIDE SEQUENCE [LARGE SCALE GENOMIC DNA]</scope>
</reference>
<feature type="region of interest" description="Disordered" evidence="1">
    <location>
        <begin position="101"/>
        <end position="140"/>
    </location>
</feature>
<dbReference type="AlphaFoldDB" id="U5D4E3"/>
<dbReference type="Proteomes" id="UP000017836">
    <property type="component" value="Unassembled WGS sequence"/>
</dbReference>
<organism evidence="2 3">
    <name type="scientific">Amborella trichopoda</name>
    <dbReference type="NCBI Taxonomy" id="13333"/>
    <lineage>
        <taxon>Eukaryota</taxon>
        <taxon>Viridiplantae</taxon>
        <taxon>Streptophyta</taxon>
        <taxon>Embryophyta</taxon>
        <taxon>Tracheophyta</taxon>
        <taxon>Spermatophyta</taxon>
        <taxon>Magnoliopsida</taxon>
        <taxon>Amborellales</taxon>
        <taxon>Amborellaceae</taxon>
        <taxon>Amborella</taxon>
    </lineage>
</organism>
<evidence type="ECO:0000313" key="2">
    <source>
        <dbReference type="EMBL" id="ERN17319.1"/>
    </source>
</evidence>
<evidence type="ECO:0000313" key="3">
    <source>
        <dbReference type="Proteomes" id="UP000017836"/>
    </source>
</evidence>
<dbReference type="Gramene" id="ERN17319">
    <property type="protein sequence ID" value="ERN17319"/>
    <property type="gene ID" value="AMTR_s00037p00089420"/>
</dbReference>
<name>U5D4E3_AMBTC</name>
<proteinExistence type="predicted"/>
<keyword evidence="3" id="KW-1185">Reference proteome</keyword>
<protein>
    <submittedName>
        <fullName evidence="2">Uncharacterized protein</fullName>
    </submittedName>
</protein>